<evidence type="ECO:0000259" key="1">
    <source>
        <dbReference type="SMART" id="SM01321"/>
    </source>
</evidence>
<evidence type="ECO:0000313" key="3">
    <source>
        <dbReference type="Proteomes" id="UP000292209"/>
    </source>
</evidence>
<dbReference type="EMBL" id="SGXG01000001">
    <property type="protein sequence ID" value="RZS96809.1"/>
    <property type="molecule type" value="Genomic_DNA"/>
</dbReference>
<dbReference type="GO" id="GO:0006313">
    <property type="term" value="P:DNA transposition"/>
    <property type="evidence" value="ECO:0007669"/>
    <property type="project" value="InterPro"/>
</dbReference>
<gene>
    <name evidence="2" type="ORF">BC751_2402</name>
</gene>
<dbReference type="NCBIfam" id="NF033573">
    <property type="entry name" value="transpos_IS200"/>
    <property type="match status" value="1"/>
</dbReference>
<accession>A0A4V2F6M2</accession>
<dbReference type="InterPro" id="IPR036515">
    <property type="entry name" value="Transposase_17_sf"/>
</dbReference>
<dbReference type="GO" id="GO:0004803">
    <property type="term" value="F:transposase activity"/>
    <property type="evidence" value="ECO:0007669"/>
    <property type="project" value="InterPro"/>
</dbReference>
<keyword evidence="3" id="KW-1185">Reference proteome</keyword>
<dbReference type="Proteomes" id="UP000292209">
    <property type="component" value="Unassembled WGS sequence"/>
</dbReference>
<protein>
    <submittedName>
        <fullName evidence="2">REP element-mobilizing transposase RayT</fullName>
    </submittedName>
</protein>
<sequence>MSTYTQIIYHFVFATKHRQPTLVQSEKKRLFAYIHQLLTNKNCHLYRINGMEDHLHILTHVHPVVAPSSLIKDIKLASSDFIKTERIFPNFNGWQDGYAAFTETIKAKDRLIQYVKNQEEHHKKVTFLEEYKSLLEEYEIEFDPRYLL</sequence>
<dbReference type="OrthoDB" id="9797997at2"/>
<dbReference type="PANTHER" id="PTHR33360">
    <property type="entry name" value="TRANSPOSASE FOR INSERTION SEQUENCE ELEMENT IS200"/>
    <property type="match status" value="1"/>
</dbReference>
<feature type="domain" description="Transposase IS200-like" evidence="1">
    <location>
        <begin position="4"/>
        <end position="118"/>
    </location>
</feature>
<dbReference type="Gene3D" id="3.30.70.1290">
    <property type="entry name" value="Transposase IS200-like"/>
    <property type="match status" value="1"/>
</dbReference>
<dbReference type="Pfam" id="PF01797">
    <property type="entry name" value="Y1_Tnp"/>
    <property type="match status" value="1"/>
</dbReference>
<dbReference type="SMART" id="SM01321">
    <property type="entry name" value="Y1_Tnp"/>
    <property type="match status" value="1"/>
</dbReference>
<dbReference type="AlphaFoldDB" id="A0A4V2F6M2"/>
<dbReference type="SUPFAM" id="SSF143422">
    <property type="entry name" value="Transposase IS200-like"/>
    <property type="match status" value="1"/>
</dbReference>
<dbReference type="GO" id="GO:0003677">
    <property type="term" value="F:DNA binding"/>
    <property type="evidence" value="ECO:0007669"/>
    <property type="project" value="InterPro"/>
</dbReference>
<reference evidence="2 3" key="1">
    <citation type="submission" date="2019-02" db="EMBL/GenBank/DDBJ databases">
        <title>Genomic Encyclopedia of Archaeal and Bacterial Type Strains, Phase II (KMG-II): from individual species to whole genera.</title>
        <authorList>
            <person name="Goeker M."/>
        </authorList>
    </citation>
    <scope>NUCLEOTIDE SEQUENCE [LARGE SCALE GENOMIC DNA]</scope>
    <source>
        <strain evidence="2 3">DSM 21411</strain>
    </source>
</reference>
<evidence type="ECO:0000313" key="2">
    <source>
        <dbReference type="EMBL" id="RZS96809.1"/>
    </source>
</evidence>
<name>A0A4V2F6M2_9BACT</name>
<organism evidence="2 3">
    <name type="scientific">Cecembia calidifontis</name>
    <dbReference type="NCBI Taxonomy" id="1187080"/>
    <lineage>
        <taxon>Bacteria</taxon>
        <taxon>Pseudomonadati</taxon>
        <taxon>Bacteroidota</taxon>
        <taxon>Cytophagia</taxon>
        <taxon>Cytophagales</taxon>
        <taxon>Cyclobacteriaceae</taxon>
        <taxon>Cecembia</taxon>
    </lineage>
</organism>
<proteinExistence type="predicted"/>
<dbReference type="PANTHER" id="PTHR33360:SF2">
    <property type="entry name" value="TRANSPOSASE FOR INSERTION SEQUENCE ELEMENT IS200"/>
    <property type="match status" value="1"/>
</dbReference>
<comment type="caution">
    <text evidence="2">The sequence shown here is derived from an EMBL/GenBank/DDBJ whole genome shotgun (WGS) entry which is preliminary data.</text>
</comment>
<dbReference type="RefSeq" id="WP_130275680.1">
    <property type="nucleotide sequence ID" value="NZ_SGXG01000001.1"/>
</dbReference>
<dbReference type="InterPro" id="IPR002686">
    <property type="entry name" value="Transposase_17"/>
</dbReference>